<evidence type="ECO:0000256" key="2">
    <source>
        <dbReference type="SAM" id="MobiDB-lite"/>
    </source>
</evidence>
<comment type="caution">
    <text evidence="5">The sequence shown here is derived from an EMBL/GenBank/DDBJ whole genome shotgun (WGS) entry which is preliminary data.</text>
</comment>
<keyword evidence="6" id="KW-1185">Reference proteome</keyword>
<evidence type="ECO:0000313" key="5">
    <source>
        <dbReference type="EMBL" id="KAK3202203.1"/>
    </source>
</evidence>
<protein>
    <recommendedName>
        <fullName evidence="1">chitinase</fullName>
        <ecNumber evidence="1">3.2.1.14</ecNumber>
    </recommendedName>
</protein>
<dbReference type="EMBL" id="WVTA01000014">
    <property type="protein sequence ID" value="KAK3202203.1"/>
    <property type="molecule type" value="Genomic_DNA"/>
</dbReference>
<keyword evidence="3" id="KW-0732">Signal</keyword>
<feature type="region of interest" description="Disordered" evidence="2">
    <location>
        <begin position="801"/>
        <end position="878"/>
    </location>
</feature>
<gene>
    <name evidence="5" type="ORF">GRF29_161g499605</name>
</gene>
<dbReference type="Pfam" id="PF00704">
    <property type="entry name" value="Glyco_hydro_18"/>
    <property type="match status" value="1"/>
</dbReference>
<dbReference type="InterPro" id="IPR017853">
    <property type="entry name" value="GH"/>
</dbReference>
<dbReference type="Gene3D" id="3.10.129.10">
    <property type="entry name" value="Hotdog Thioesterase"/>
    <property type="match status" value="1"/>
</dbReference>
<dbReference type="EC" id="3.2.1.14" evidence="1"/>
<dbReference type="InterPro" id="IPR001223">
    <property type="entry name" value="Glyco_hydro18_cat"/>
</dbReference>
<dbReference type="GO" id="GO:0019171">
    <property type="term" value="F:(3R)-hydroxyacyl-[acyl-carrier-protein] dehydratase activity"/>
    <property type="evidence" value="ECO:0007669"/>
    <property type="project" value="TreeGrafter"/>
</dbReference>
<dbReference type="GO" id="GO:0008061">
    <property type="term" value="F:chitin binding"/>
    <property type="evidence" value="ECO:0007669"/>
    <property type="project" value="InterPro"/>
</dbReference>
<name>A0AAN6LPT7_9PLEO</name>
<dbReference type="SMART" id="SM00636">
    <property type="entry name" value="Glyco_18"/>
    <property type="match status" value="1"/>
</dbReference>
<organism evidence="5 6">
    <name type="scientific">Pseudopithomyces chartarum</name>
    <dbReference type="NCBI Taxonomy" id="1892770"/>
    <lineage>
        <taxon>Eukaryota</taxon>
        <taxon>Fungi</taxon>
        <taxon>Dikarya</taxon>
        <taxon>Ascomycota</taxon>
        <taxon>Pezizomycotina</taxon>
        <taxon>Dothideomycetes</taxon>
        <taxon>Pleosporomycetidae</taxon>
        <taxon>Pleosporales</taxon>
        <taxon>Massarineae</taxon>
        <taxon>Didymosphaeriaceae</taxon>
        <taxon>Pseudopithomyces</taxon>
    </lineage>
</organism>
<feature type="compositionally biased region" description="Polar residues" evidence="2">
    <location>
        <begin position="801"/>
        <end position="819"/>
    </location>
</feature>
<dbReference type="GO" id="GO:0005975">
    <property type="term" value="P:carbohydrate metabolic process"/>
    <property type="evidence" value="ECO:0007669"/>
    <property type="project" value="InterPro"/>
</dbReference>
<feature type="domain" description="GH18" evidence="4">
    <location>
        <begin position="29"/>
        <end position="393"/>
    </location>
</feature>
<dbReference type="AlphaFoldDB" id="A0AAN6LPT7"/>
<proteinExistence type="predicted"/>
<dbReference type="SUPFAM" id="SSF51445">
    <property type="entry name" value="(Trans)glycosidases"/>
    <property type="match status" value="1"/>
</dbReference>
<dbReference type="InterPro" id="IPR011583">
    <property type="entry name" value="Chitinase_II/V-like_cat"/>
</dbReference>
<sequence>MAGLYRLLAFLLLTAVIGAIPTAAAAEYPRYIMYLTGQHPIIPALELIQDVTHVAIAFMRSETFNDPDRDGWPLFMTVEEVRARFPKQTRIMVAIGGWGNEDGFRQAAKSREARKIWADGVRRMVESTGADGVDIDWEYPGGNGEDYKKIPNSERKWEIDAYPELLSAVREAIGPSKVISAAVPGLPRDMLAFTTSTIPSIMASVDFLNIMTYDLMNRRDHVTKHHTGIQNSLEAINAYTLAGVPPSKANLGLAFYVKWFKTDPDAREECKKKPIGCKAALMEDPISGADLGKAGAFSWHDQVPDDLVASFDKAIEQGDYDEEAGGHYYFDPKEDLFWSWDTVEAIGKKFPKVVEAKNLGGVFAWGLGEDANIGEESRGFEHLKAANEGIRRLKTARADRTDLARAPVHRTQWQRIRFPRRYYQSDQTGARSPAWFEDLRTEMLNRELPVVIDSTSDRTLSALNNTLKSFFPQEWEMSINGGHKKLSHRAMPGGIGEHTVICNPVLPAERLLPDGTDDLHSPGGPFVRRLWRSGSVRIHAKQWKDMSEGWLLRKEMICHERIQDVRLSGAGDSESISVTIGRTFARQSSVSRFLQNNHLPQNETEIRKAMRDWQWPCMTEERVLVFQREPPAMQLGDKSVAQPRAAKFVKVPKDPDYSHSLTPTDTLLSRFSALTFNGHRIHLDRDYARNVEGFQNIIVHGPLSLTLMLKFLGTHLESHPDGPYEIERIEYTCIQPLFCDEELRLCAKDVTTPDPKKHRKSFKVWIESKLGGLSFRGTVTAIPRIPTTTASPEAEQNIQNSLAPSNTEPDWESPNTLRHTQGDQETFPAPPIMPQDFENFALLQKLLRKSDTSTPPKEPEFNPPPTWNLPKHRPSSAK</sequence>
<dbReference type="FunFam" id="3.20.20.80:FF:000159">
    <property type="entry name" value="Class V chitinase, putative"/>
    <property type="match status" value="1"/>
</dbReference>
<dbReference type="InterPro" id="IPR052741">
    <property type="entry name" value="Mitochondrial_HTD2"/>
</dbReference>
<dbReference type="GO" id="GO:0005739">
    <property type="term" value="C:mitochondrion"/>
    <property type="evidence" value="ECO:0007669"/>
    <property type="project" value="TreeGrafter"/>
</dbReference>
<evidence type="ECO:0000313" key="6">
    <source>
        <dbReference type="Proteomes" id="UP001280581"/>
    </source>
</evidence>
<dbReference type="PANTHER" id="PTHR28152:SF1">
    <property type="entry name" value="HYDROXYACYL-THIOESTER DEHYDRATASE TYPE 2, MITOCHONDRIAL"/>
    <property type="match status" value="1"/>
</dbReference>
<feature type="signal peptide" evidence="3">
    <location>
        <begin position="1"/>
        <end position="25"/>
    </location>
</feature>
<accession>A0AAN6LPT7</accession>
<feature type="chain" id="PRO_5042847154" description="chitinase" evidence="3">
    <location>
        <begin position="26"/>
        <end position="878"/>
    </location>
</feature>
<dbReference type="PROSITE" id="PS51910">
    <property type="entry name" value="GH18_2"/>
    <property type="match status" value="1"/>
</dbReference>
<evidence type="ECO:0000256" key="3">
    <source>
        <dbReference type="SAM" id="SignalP"/>
    </source>
</evidence>
<dbReference type="GO" id="GO:0008843">
    <property type="term" value="F:endochitinase activity"/>
    <property type="evidence" value="ECO:0007669"/>
    <property type="project" value="UniProtKB-EC"/>
</dbReference>
<dbReference type="InterPro" id="IPR029069">
    <property type="entry name" value="HotDog_dom_sf"/>
</dbReference>
<dbReference type="Gene3D" id="3.20.20.80">
    <property type="entry name" value="Glycosidases"/>
    <property type="match status" value="1"/>
</dbReference>
<reference evidence="5 6" key="1">
    <citation type="submission" date="2021-02" db="EMBL/GenBank/DDBJ databases">
        <title>Genome assembly of Pseudopithomyces chartarum.</title>
        <authorList>
            <person name="Jauregui R."/>
            <person name="Singh J."/>
            <person name="Voisey C."/>
        </authorList>
    </citation>
    <scope>NUCLEOTIDE SEQUENCE [LARGE SCALE GENOMIC DNA]</scope>
    <source>
        <strain evidence="5 6">AGR01</strain>
    </source>
</reference>
<evidence type="ECO:0000259" key="4">
    <source>
        <dbReference type="PROSITE" id="PS51910"/>
    </source>
</evidence>
<dbReference type="Proteomes" id="UP001280581">
    <property type="component" value="Unassembled WGS sequence"/>
</dbReference>
<dbReference type="SUPFAM" id="SSF54637">
    <property type="entry name" value="Thioesterase/thiol ester dehydrase-isomerase"/>
    <property type="match status" value="1"/>
</dbReference>
<evidence type="ECO:0000256" key="1">
    <source>
        <dbReference type="ARBA" id="ARBA00012729"/>
    </source>
</evidence>
<dbReference type="PANTHER" id="PTHR28152">
    <property type="entry name" value="HYDROXYACYL-THIOESTER DEHYDRATASE TYPE 2, MITOCHONDRIAL"/>
    <property type="match status" value="1"/>
</dbReference>